<dbReference type="Proteomes" id="UP000823775">
    <property type="component" value="Unassembled WGS sequence"/>
</dbReference>
<dbReference type="EMBL" id="JACEIK010000044">
    <property type="protein sequence ID" value="MCD7447753.1"/>
    <property type="molecule type" value="Genomic_DNA"/>
</dbReference>
<comment type="caution">
    <text evidence="2">The sequence shown here is derived from an EMBL/GenBank/DDBJ whole genome shotgun (WGS) entry which is preliminary data.</text>
</comment>
<evidence type="ECO:0000256" key="1">
    <source>
        <dbReference type="SAM" id="MobiDB-lite"/>
    </source>
</evidence>
<sequence>MGARARGAYNSRGNQLALLGRADPIAPNILQEGGNQSKPIPMVSMLCIRVACPLFRPLDRTMQADHVITLPTKTYKGAPVMKRAKYTGNMNPPPPSASTHTSAAPFHIAEFHNATPPDLFNIAQMVKMNESQLMQLAKDILSMIQLAINKALQPAKYKLTSQCSTVEVLEREMGTLRIEVAALSAPPSTSYATPCEPEAMSMQPQA</sequence>
<proteinExistence type="predicted"/>
<accession>A0ABS8RLP9</accession>
<gene>
    <name evidence="2" type="ORF">HAX54_034167</name>
</gene>
<protein>
    <submittedName>
        <fullName evidence="2">Uncharacterized protein</fullName>
    </submittedName>
</protein>
<evidence type="ECO:0000313" key="3">
    <source>
        <dbReference type="Proteomes" id="UP000823775"/>
    </source>
</evidence>
<evidence type="ECO:0000313" key="2">
    <source>
        <dbReference type="EMBL" id="MCD7447753.1"/>
    </source>
</evidence>
<reference evidence="2 3" key="1">
    <citation type="journal article" date="2021" name="BMC Genomics">
        <title>Datura genome reveals duplications of psychoactive alkaloid biosynthetic genes and high mutation rate following tissue culture.</title>
        <authorList>
            <person name="Rajewski A."/>
            <person name="Carter-House D."/>
            <person name="Stajich J."/>
            <person name="Litt A."/>
        </authorList>
    </citation>
    <scope>NUCLEOTIDE SEQUENCE [LARGE SCALE GENOMIC DNA]</scope>
    <source>
        <strain evidence="2">AR-01</strain>
    </source>
</reference>
<organism evidence="2 3">
    <name type="scientific">Datura stramonium</name>
    <name type="common">Jimsonweed</name>
    <name type="synonym">Common thornapple</name>
    <dbReference type="NCBI Taxonomy" id="4076"/>
    <lineage>
        <taxon>Eukaryota</taxon>
        <taxon>Viridiplantae</taxon>
        <taxon>Streptophyta</taxon>
        <taxon>Embryophyta</taxon>
        <taxon>Tracheophyta</taxon>
        <taxon>Spermatophyta</taxon>
        <taxon>Magnoliopsida</taxon>
        <taxon>eudicotyledons</taxon>
        <taxon>Gunneridae</taxon>
        <taxon>Pentapetalae</taxon>
        <taxon>asterids</taxon>
        <taxon>lamiids</taxon>
        <taxon>Solanales</taxon>
        <taxon>Solanaceae</taxon>
        <taxon>Solanoideae</taxon>
        <taxon>Datureae</taxon>
        <taxon>Datura</taxon>
    </lineage>
</organism>
<keyword evidence="3" id="KW-1185">Reference proteome</keyword>
<feature type="region of interest" description="Disordered" evidence="1">
    <location>
        <begin position="187"/>
        <end position="206"/>
    </location>
</feature>
<name>A0ABS8RLP9_DATST</name>